<evidence type="ECO:0000313" key="4">
    <source>
        <dbReference type="Proteomes" id="UP001549037"/>
    </source>
</evidence>
<dbReference type="CDD" id="cd02440">
    <property type="entry name" value="AdoMet_MTases"/>
    <property type="match status" value="1"/>
</dbReference>
<evidence type="ECO:0000313" key="3">
    <source>
        <dbReference type="EMBL" id="MET3634536.1"/>
    </source>
</evidence>
<dbReference type="InterPro" id="IPR004537">
    <property type="entry name" value="Tellurite-R_MeTrfase_TehB"/>
</dbReference>
<dbReference type="Pfam" id="PF09313">
    <property type="entry name" value="TehB-like"/>
    <property type="match status" value="1"/>
</dbReference>
<evidence type="ECO:0000259" key="2">
    <source>
        <dbReference type="Pfam" id="PF09313"/>
    </source>
</evidence>
<comment type="caution">
    <text evidence="3">The sequence shown here is derived from an EMBL/GenBank/DDBJ whole genome shotgun (WGS) entry which is preliminary data.</text>
</comment>
<dbReference type="Pfam" id="PF03848">
    <property type="entry name" value="TehB"/>
    <property type="match status" value="1"/>
</dbReference>
<proteinExistence type="predicted"/>
<dbReference type="RefSeq" id="WP_354368953.1">
    <property type="nucleotide sequence ID" value="NZ_JBEPLN010000017.1"/>
</dbReference>
<gene>
    <name evidence="3" type="ORF">ABID28_001181</name>
</gene>
<dbReference type="SUPFAM" id="SSF51197">
    <property type="entry name" value="Clavaminate synthase-like"/>
    <property type="match status" value="1"/>
</dbReference>
<organism evidence="3 4">
    <name type="scientific">Streptococcus porcorum</name>
    <dbReference type="NCBI Taxonomy" id="701526"/>
    <lineage>
        <taxon>Bacteria</taxon>
        <taxon>Bacillati</taxon>
        <taxon>Bacillota</taxon>
        <taxon>Bacilli</taxon>
        <taxon>Lactobacillales</taxon>
        <taxon>Streptococcaceae</taxon>
        <taxon>Streptococcus</taxon>
    </lineage>
</organism>
<evidence type="ECO:0000259" key="1">
    <source>
        <dbReference type="Pfam" id="PF03848"/>
    </source>
</evidence>
<dbReference type="Gene3D" id="3.40.50.150">
    <property type="entry name" value="Vaccinia Virus protein VP39"/>
    <property type="match status" value="1"/>
</dbReference>
<dbReference type="InterPro" id="IPR014710">
    <property type="entry name" value="RmlC-like_jellyroll"/>
</dbReference>
<dbReference type="EC" id="2.1.1.265" evidence="3"/>
<dbReference type="PANTHER" id="PTHR43861">
    <property type="entry name" value="TRANS-ACONITATE 2-METHYLTRANSFERASE-RELATED"/>
    <property type="match status" value="1"/>
</dbReference>
<dbReference type="EMBL" id="JBEPLN010000017">
    <property type="protein sequence ID" value="MET3634536.1"/>
    <property type="molecule type" value="Genomic_DNA"/>
</dbReference>
<keyword evidence="3" id="KW-0489">Methyltransferase</keyword>
<keyword evidence="4" id="KW-1185">Reference proteome</keyword>
<dbReference type="Gene3D" id="2.60.120.10">
    <property type="entry name" value="Jelly Rolls"/>
    <property type="match status" value="1"/>
</dbReference>
<dbReference type="InterPro" id="IPR015392">
    <property type="entry name" value="TehB/YeaR-like_dom"/>
</dbReference>
<name>A0ABV2JFJ7_9STRE</name>
<dbReference type="InterPro" id="IPR015985">
    <property type="entry name" value="TehB-like_dom"/>
</dbReference>
<dbReference type="InterPro" id="IPR029063">
    <property type="entry name" value="SAM-dependent_MTases_sf"/>
</dbReference>
<feature type="domain" description="Tellurite resistance methyltransferase TehB-like" evidence="1">
    <location>
        <begin position="90"/>
        <end position="280"/>
    </location>
</feature>
<dbReference type="InterPro" id="IPR014431">
    <property type="entry name" value="Tellurite-R_TehB-2"/>
</dbReference>
<dbReference type="Proteomes" id="UP001549037">
    <property type="component" value="Unassembled WGS sequence"/>
</dbReference>
<sequence length="285" mass="32571">MTALRLYDTLPTWDRKTIPKALREKYQTTEGTWSKLTVLSGELQCDFLDEEGNSVERHLFTPDSEVPFISPQTWYKLAALTDDTQLSLSFYCQDEDYISKKYQTQPHSEVKEAAPILAKENVLDLGCGHGRNSLFLANKGSKVTALDLNQDGLEHLKTIAKAEDLTITVNSYDINSAKLTESYDSIISTVVFMFLDPDRIPSIIKNMQEQTKIGGHHLIVSAMDTKDYPCPMPFSFTFKEGELKHYYKDWEIIKYNENLGNLHRLDLFGNPIRMQFATLLAKKIK</sequence>
<keyword evidence="3" id="KW-0808">Transferase</keyword>
<feature type="domain" description="TehB/YeaR-like" evidence="2">
    <location>
        <begin position="10"/>
        <end position="87"/>
    </location>
</feature>
<reference evidence="3 4" key="1">
    <citation type="submission" date="2024-06" db="EMBL/GenBank/DDBJ databases">
        <title>Genomic Encyclopedia of Type Strains, Phase IV (KMG-IV): sequencing the most valuable type-strain genomes for metagenomic binning, comparative biology and taxonomic classification.</title>
        <authorList>
            <person name="Goeker M."/>
        </authorList>
    </citation>
    <scope>NUCLEOTIDE SEQUENCE [LARGE SCALE GENOMIC DNA]</scope>
    <source>
        <strain evidence="3 4">DSM 28302</strain>
    </source>
</reference>
<dbReference type="NCBIfam" id="NF008992">
    <property type="entry name" value="PRK12335.1"/>
    <property type="match status" value="1"/>
</dbReference>
<dbReference type="SUPFAM" id="SSF53335">
    <property type="entry name" value="S-adenosyl-L-methionine-dependent methyltransferases"/>
    <property type="match status" value="1"/>
</dbReference>
<dbReference type="PIRSF" id="PIRSF005215">
    <property type="entry name" value="TehB"/>
    <property type="match status" value="1"/>
</dbReference>
<dbReference type="GO" id="GO:0008168">
    <property type="term" value="F:methyltransferase activity"/>
    <property type="evidence" value="ECO:0007669"/>
    <property type="project" value="UniProtKB-KW"/>
</dbReference>
<dbReference type="NCBIfam" id="TIGR00477">
    <property type="entry name" value="tehB"/>
    <property type="match status" value="1"/>
</dbReference>
<dbReference type="NCBIfam" id="NF008405">
    <property type="entry name" value="PRK11207.1"/>
    <property type="match status" value="1"/>
</dbReference>
<protein>
    <submittedName>
        <fullName evidence="3">Tellurite methyltransferase</fullName>
        <ecNumber evidence="3">2.1.1.265</ecNumber>
    </submittedName>
</protein>
<accession>A0ABV2JFJ7</accession>
<dbReference type="GO" id="GO:0032259">
    <property type="term" value="P:methylation"/>
    <property type="evidence" value="ECO:0007669"/>
    <property type="project" value="UniProtKB-KW"/>
</dbReference>